<dbReference type="EMBL" id="BSOJ01000018">
    <property type="protein sequence ID" value="GLR26785.1"/>
    <property type="molecule type" value="Genomic_DNA"/>
</dbReference>
<evidence type="ECO:0000256" key="1">
    <source>
        <dbReference type="ARBA" id="ARBA00022729"/>
    </source>
</evidence>
<gene>
    <name evidence="4" type="ORF">GCM10007875_18750</name>
</gene>
<name>A0ABQ5YSJ6_9BURK</name>
<keyword evidence="5" id="KW-1185">Reference proteome</keyword>
<dbReference type="InterPro" id="IPR051829">
    <property type="entry name" value="Multiheme_Cytochr_ET"/>
</dbReference>
<evidence type="ECO:0000256" key="2">
    <source>
        <dbReference type="SAM" id="Phobius"/>
    </source>
</evidence>
<proteinExistence type="predicted"/>
<protein>
    <recommendedName>
        <fullName evidence="3">Cytochrome c7-like domain-containing protein</fullName>
    </recommendedName>
</protein>
<sequence>MAAKKPQTKLQTQLDKLQKPLGLRRPLAWLLFLPILLGFLIVPILASEWATPAKVPSANKAVAQTVKGQIVPSVLNTQGNPHTLLALDKSWNPGPLDAVHQAWQGDCQACHTGNFSRVKDESCESCHQHMGLHVAKADLPKTHFTEGRCASCHHDHKGLNSLAEQNRHFSGSDCAACHSHIKDTAPETKTLPVADFAKEHPAFRLTLATRPDQGDLTRVRTEPGHALSEKTSFKFPHDVHLDPKGVDGPNKKVVMVCSDCHTPADTPSGFLSVTMEKNCQSCHTLNFEPALPDRQVPHGPVQAVLSTVDEFYSYLAVHPEERNRINALRGQLRTRPGEKDPQRSMLQNLSGNPRAQATLATRELFEKTACVVCHTVEKVPGTGNTKTSGAYLPQYKIDPMPVQHSWMPMAKFSHKAHAFDKCESCHAATTSKKASDVLMPDINSCRTCHAGAKAETNKVKSDCGLCHGYHLHKPLETAGITGIQEAETSNK</sequence>
<dbReference type="Gene3D" id="3.90.10.10">
    <property type="entry name" value="Cytochrome C3"/>
    <property type="match status" value="2"/>
</dbReference>
<evidence type="ECO:0000313" key="4">
    <source>
        <dbReference type="EMBL" id="GLR26785.1"/>
    </source>
</evidence>
<keyword evidence="1" id="KW-0732">Signal</keyword>
<evidence type="ECO:0000313" key="5">
    <source>
        <dbReference type="Proteomes" id="UP001156664"/>
    </source>
</evidence>
<organism evidence="4 5">
    <name type="scientific">Limnobacter litoralis</name>
    <dbReference type="NCBI Taxonomy" id="481366"/>
    <lineage>
        <taxon>Bacteria</taxon>
        <taxon>Pseudomonadati</taxon>
        <taxon>Pseudomonadota</taxon>
        <taxon>Betaproteobacteria</taxon>
        <taxon>Burkholderiales</taxon>
        <taxon>Burkholderiaceae</taxon>
        <taxon>Limnobacter</taxon>
    </lineage>
</organism>
<feature type="domain" description="Cytochrome c7-like" evidence="3">
    <location>
        <begin position="411"/>
        <end position="467"/>
    </location>
</feature>
<dbReference type="PANTHER" id="PTHR35038:SF8">
    <property type="entry name" value="C-TYPE POLYHEME CYTOCHROME OMCC"/>
    <property type="match status" value="1"/>
</dbReference>
<dbReference type="PANTHER" id="PTHR35038">
    <property type="entry name" value="DISSIMILATORY SULFITE REDUCTASE SIRA"/>
    <property type="match status" value="1"/>
</dbReference>
<dbReference type="InterPro" id="IPR036280">
    <property type="entry name" value="Multihaem_cyt_sf"/>
</dbReference>
<accession>A0ABQ5YSJ6</accession>
<dbReference type="InterPro" id="IPR029467">
    <property type="entry name" value="Cyt_c7-like"/>
</dbReference>
<dbReference type="RefSeq" id="WP_284281452.1">
    <property type="nucleotide sequence ID" value="NZ_BSOJ01000018.1"/>
</dbReference>
<feature type="transmembrane region" description="Helical" evidence="2">
    <location>
        <begin position="27"/>
        <end position="46"/>
    </location>
</feature>
<dbReference type="SUPFAM" id="SSF48695">
    <property type="entry name" value="Multiheme cytochromes"/>
    <property type="match status" value="1"/>
</dbReference>
<keyword evidence="2" id="KW-1133">Transmembrane helix</keyword>
<evidence type="ECO:0000259" key="3">
    <source>
        <dbReference type="Pfam" id="PF14522"/>
    </source>
</evidence>
<comment type="caution">
    <text evidence="4">The sequence shown here is derived from an EMBL/GenBank/DDBJ whole genome shotgun (WGS) entry which is preliminary data.</text>
</comment>
<reference evidence="5" key="1">
    <citation type="journal article" date="2019" name="Int. J. Syst. Evol. Microbiol.">
        <title>The Global Catalogue of Microorganisms (GCM) 10K type strain sequencing project: providing services to taxonomists for standard genome sequencing and annotation.</title>
        <authorList>
            <consortium name="The Broad Institute Genomics Platform"/>
            <consortium name="The Broad Institute Genome Sequencing Center for Infectious Disease"/>
            <person name="Wu L."/>
            <person name="Ma J."/>
        </authorList>
    </citation>
    <scope>NUCLEOTIDE SEQUENCE [LARGE SCALE GENOMIC DNA]</scope>
    <source>
        <strain evidence="5">NBRC 105857</strain>
    </source>
</reference>
<dbReference type="Proteomes" id="UP001156664">
    <property type="component" value="Unassembled WGS sequence"/>
</dbReference>
<keyword evidence="2" id="KW-0472">Membrane</keyword>
<keyword evidence="2" id="KW-0812">Transmembrane</keyword>
<dbReference type="Pfam" id="PF14522">
    <property type="entry name" value="Cytochrome_C7"/>
    <property type="match status" value="1"/>
</dbReference>